<organism evidence="3">
    <name type="scientific">Coccidioides posadasii (strain RMSCC 757 / Silveira)</name>
    <name type="common">Valley fever fungus</name>
    <dbReference type="NCBI Taxonomy" id="443226"/>
    <lineage>
        <taxon>Eukaryota</taxon>
        <taxon>Fungi</taxon>
        <taxon>Dikarya</taxon>
        <taxon>Ascomycota</taxon>
        <taxon>Pezizomycotina</taxon>
        <taxon>Eurotiomycetes</taxon>
        <taxon>Eurotiomycetidae</taxon>
        <taxon>Onygenales</taxon>
        <taxon>Onygenaceae</taxon>
        <taxon>Coccidioides</taxon>
    </lineage>
</organism>
<reference evidence="3" key="1">
    <citation type="journal article" date="2010" name="Genome Res.">
        <title>Population genomic sequencing of Coccidioides fungi reveals recent hybridization and transposon control.</title>
        <authorList>
            <person name="Neafsey D.E."/>
            <person name="Barker B.M."/>
            <person name="Sharpton T.J."/>
            <person name="Stajich J.E."/>
            <person name="Park D.J."/>
            <person name="Whiston E."/>
            <person name="Hung C.-Y."/>
            <person name="McMahan C."/>
            <person name="White J."/>
            <person name="Sykes S."/>
            <person name="Heiman D."/>
            <person name="Young S."/>
            <person name="Zeng Q."/>
            <person name="Abouelleil A."/>
            <person name="Aftuck L."/>
            <person name="Bessette D."/>
            <person name="Brown A."/>
            <person name="FitzGerald M."/>
            <person name="Lui A."/>
            <person name="Macdonald J.P."/>
            <person name="Priest M."/>
            <person name="Orbach M.J."/>
            <person name="Galgiani J.N."/>
            <person name="Kirkland T.N."/>
            <person name="Cole G.T."/>
            <person name="Birren B.W."/>
            <person name="Henn M.R."/>
            <person name="Taylor J.W."/>
            <person name="Rounsley S.D."/>
        </authorList>
    </citation>
    <scope>NUCLEOTIDE SEQUENCE [LARGE SCALE GENOMIC DNA]</scope>
    <source>
        <strain evidence="3">RMSCC 757 / Silveira</strain>
    </source>
</reference>
<name>E9D6U8_COCPS</name>
<evidence type="ECO:0000313" key="3">
    <source>
        <dbReference type="Proteomes" id="UP000002497"/>
    </source>
</evidence>
<keyword evidence="3" id="KW-1185">Reference proteome</keyword>
<dbReference type="EMBL" id="GL636493">
    <property type="protein sequence ID" value="EFW17969.1"/>
    <property type="molecule type" value="Genomic_DNA"/>
</dbReference>
<feature type="region of interest" description="Disordered" evidence="1">
    <location>
        <begin position="69"/>
        <end position="88"/>
    </location>
</feature>
<dbReference type="VEuPathDB" id="FungiDB:CPSG_05607"/>
<accession>E9D6U8</accession>
<dbReference type="Proteomes" id="UP000002497">
    <property type="component" value="Unassembled WGS sequence"/>
</dbReference>
<evidence type="ECO:0000313" key="2">
    <source>
        <dbReference type="EMBL" id="EFW17969.1"/>
    </source>
</evidence>
<reference evidence="3" key="2">
    <citation type="submission" date="2010-03" db="EMBL/GenBank/DDBJ databases">
        <title>The genome sequence of Coccidioides posadasii strain Silveira.</title>
        <authorList>
            <consortium name="The Broad Institute Genome Sequencing Center for Infectious Disease"/>
            <person name="Neafsey D."/>
            <person name="Orbach M."/>
            <person name="Henn M.R."/>
            <person name="Cole G.T."/>
            <person name="Galgiani J."/>
            <person name="Gardner M.J."/>
            <person name="Kirkland T.N."/>
            <person name="Taylor J.W."/>
            <person name="Young S.K."/>
            <person name="Zeng Q."/>
            <person name="Koehrsen M."/>
            <person name="Alvarado L."/>
            <person name="Berlin A."/>
            <person name="Borenstein D."/>
            <person name="Chapman S.B."/>
            <person name="Chen Z."/>
            <person name="Engels R."/>
            <person name="Freedman E."/>
            <person name="Gellesch M."/>
            <person name="Goldberg J."/>
            <person name="Griggs A."/>
            <person name="Gujja S."/>
            <person name="Heilman E."/>
            <person name="Heiman D."/>
            <person name="Howarth C."/>
            <person name="Jen D."/>
            <person name="Larson L."/>
            <person name="Mehta T."/>
            <person name="Neiman D."/>
            <person name="Park D."/>
            <person name="Pearson M."/>
            <person name="Richards J."/>
            <person name="Roberts A."/>
            <person name="Saif S."/>
            <person name="Shea T."/>
            <person name="Shenoy N."/>
            <person name="Sisk P."/>
            <person name="Stolte C."/>
            <person name="Sykes S."/>
            <person name="Walk T."/>
            <person name="White J."/>
            <person name="Yandava C."/>
            <person name="Haas B."/>
            <person name="Nusbaum C."/>
            <person name="Birren B."/>
        </authorList>
    </citation>
    <scope>NUCLEOTIDE SEQUENCE [LARGE SCALE GENOMIC DNA]</scope>
    <source>
        <strain evidence="3">RMSCC 757 / Silveira</strain>
    </source>
</reference>
<evidence type="ECO:0000256" key="1">
    <source>
        <dbReference type="SAM" id="MobiDB-lite"/>
    </source>
</evidence>
<protein>
    <submittedName>
        <fullName evidence="2">Uncharacterized protein</fullName>
    </submittedName>
</protein>
<dbReference type="HOGENOM" id="CLU_2468914_0_0_1"/>
<proteinExistence type="predicted"/>
<sequence>MATRHACQSSGLKNIFSSEESTNLKILSWQQSPVLFHVSVDTCTAIRSERSYAELISLPSELSLIPDSTASESEINVQTGSQNNTQVT</sequence>
<dbReference type="AlphaFoldDB" id="E9D6U8"/>
<gene>
    <name evidence="2" type="ORF">CPSG_05607</name>
</gene>